<evidence type="ECO:0000313" key="7">
    <source>
        <dbReference type="EMBL" id="TRY17356.1"/>
    </source>
</evidence>
<evidence type="ECO:0000256" key="2">
    <source>
        <dbReference type="ARBA" id="ARBA00022517"/>
    </source>
</evidence>
<keyword evidence="2 5" id="KW-0690">Ribosome biogenesis</keyword>
<dbReference type="PANTHER" id="PTHR33317">
    <property type="entry name" value="POLYNUCLEOTIDYL TRANSFERASE, RIBONUCLEASE H-LIKE SUPERFAMILY PROTEIN"/>
    <property type="match status" value="1"/>
</dbReference>
<keyword evidence="4 5" id="KW-0378">Hydrolase</keyword>
<dbReference type="InterPro" id="IPR037027">
    <property type="entry name" value="YqgF/RNaseH-like_dom_sf"/>
</dbReference>
<dbReference type="Gene3D" id="3.30.420.140">
    <property type="entry name" value="YqgF/RNase H-like domain"/>
    <property type="match status" value="1"/>
</dbReference>
<dbReference type="OrthoDB" id="9790539at2"/>
<comment type="subcellular location">
    <subcellularLocation>
        <location evidence="5">Cytoplasm</location>
    </subcellularLocation>
</comment>
<comment type="similarity">
    <text evidence="5">Belongs to the YqgF HJR family.</text>
</comment>
<evidence type="ECO:0000256" key="3">
    <source>
        <dbReference type="ARBA" id="ARBA00022722"/>
    </source>
</evidence>
<proteinExistence type="inferred from homology"/>
<evidence type="ECO:0000256" key="1">
    <source>
        <dbReference type="ARBA" id="ARBA00022490"/>
    </source>
</evidence>
<dbReference type="InterPro" id="IPR005227">
    <property type="entry name" value="YqgF"/>
</dbReference>
<comment type="function">
    <text evidence="5">Could be a nuclease involved in processing of the 5'-end of pre-16S rRNA.</text>
</comment>
<dbReference type="RefSeq" id="WP_143938820.1">
    <property type="nucleotide sequence ID" value="NZ_VKKG01000005.1"/>
</dbReference>
<dbReference type="SUPFAM" id="SSF53098">
    <property type="entry name" value="Ribonuclease H-like"/>
    <property type="match status" value="1"/>
</dbReference>
<feature type="domain" description="YqgF/RNase H-like" evidence="6">
    <location>
        <begin position="7"/>
        <end position="106"/>
    </location>
</feature>
<gene>
    <name evidence="7" type="primary">ruvX</name>
    <name evidence="7" type="ORF">FOJ82_12485</name>
</gene>
<dbReference type="InterPro" id="IPR006641">
    <property type="entry name" value="YqgF/RNaseH-like_dom"/>
</dbReference>
<keyword evidence="8" id="KW-1185">Reference proteome</keyword>
<accession>A0A553JY21</accession>
<dbReference type="PANTHER" id="PTHR33317:SF4">
    <property type="entry name" value="POLYNUCLEOTIDYL TRANSFERASE, RIBONUCLEASE H-LIKE SUPERFAMILY PROTEIN"/>
    <property type="match status" value="1"/>
</dbReference>
<evidence type="ECO:0000313" key="8">
    <source>
        <dbReference type="Proteomes" id="UP000317638"/>
    </source>
</evidence>
<protein>
    <recommendedName>
        <fullName evidence="5">Putative pre-16S rRNA nuclease</fullName>
        <ecNumber evidence="5">3.1.-.-</ecNumber>
    </recommendedName>
</protein>
<dbReference type="EC" id="3.1.-.-" evidence="5"/>
<organism evidence="7 8">
    <name type="scientific">Tessaracoccus rhinocerotis</name>
    <dbReference type="NCBI Taxonomy" id="1689449"/>
    <lineage>
        <taxon>Bacteria</taxon>
        <taxon>Bacillati</taxon>
        <taxon>Actinomycetota</taxon>
        <taxon>Actinomycetes</taxon>
        <taxon>Propionibacteriales</taxon>
        <taxon>Propionibacteriaceae</taxon>
        <taxon>Tessaracoccus</taxon>
    </lineage>
</organism>
<dbReference type="CDD" id="cd16964">
    <property type="entry name" value="YqgF"/>
    <property type="match status" value="1"/>
</dbReference>
<dbReference type="GO" id="GO:0004518">
    <property type="term" value="F:nuclease activity"/>
    <property type="evidence" value="ECO:0007669"/>
    <property type="project" value="UniProtKB-KW"/>
</dbReference>
<evidence type="ECO:0000256" key="4">
    <source>
        <dbReference type="ARBA" id="ARBA00022801"/>
    </source>
</evidence>
<reference evidence="7 8" key="1">
    <citation type="submission" date="2019-07" db="EMBL/GenBank/DDBJ databases">
        <authorList>
            <person name="Zhou L.-Y."/>
        </authorList>
    </citation>
    <scope>NUCLEOTIDE SEQUENCE [LARGE SCALE GENOMIC DNA]</scope>
    <source>
        <strain evidence="7 8">YIM 101269</strain>
    </source>
</reference>
<keyword evidence="3 5" id="KW-0540">Nuclease</keyword>
<dbReference type="Proteomes" id="UP000317638">
    <property type="component" value="Unassembled WGS sequence"/>
</dbReference>
<dbReference type="AlphaFoldDB" id="A0A553JY21"/>
<dbReference type="SMART" id="SM00732">
    <property type="entry name" value="YqgFc"/>
    <property type="match status" value="1"/>
</dbReference>
<dbReference type="GO" id="GO:0016788">
    <property type="term" value="F:hydrolase activity, acting on ester bonds"/>
    <property type="evidence" value="ECO:0007669"/>
    <property type="project" value="UniProtKB-UniRule"/>
</dbReference>
<dbReference type="EMBL" id="VKKG01000005">
    <property type="protein sequence ID" value="TRY17356.1"/>
    <property type="molecule type" value="Genomic_DNA"/>
</dbReference>
<evidence type="ECO:0000256" key="5">
    <source>
        <dbReference type="HAMAP-Rule" id="MF_00651"/>
    </source>
</evidence>
<dbReference type="InterPro" id="IPR012337">
    <property type="entry name" value="RNaseH-like_sf"/>
</dbReference>
<dbReference type="GO" id="GO:0000967">
    <property type="term" value="P:rRNA 5'-end processing"/>
    <property type="evidence" value="ECO:0007669"/>
    <property type="project" value="UniProtKB-UniRule"/>
</dbReference>
<dbReference type="GO" id="GO:0005829">
    <property type="term" value="C:cytosol"/>
    <property type="evidence" value="ECO:0007669"/>
    <property type="project" value="TreeGrafter"/>
</dbReference>
<dbReference type="HAMAP" id="MF_00651">
    <property type="entry name" value="Nuclease_YqgF"/>
    <property type="match status" value="1"/>
</dbReference>
<dbReference type="NCBIfam" id="TIGR00250">
    <property type="entry name" value="RNAse_H_YqgF"/>
    <property type="match status" value="1"/>
</dbReference>
<evidence type="ECO:0000259" key="6">
    <source>
        <dbReference type="SMART" id="SM00732"/>
    </source>
</evidence>
<name>A0A553JY21_9ACTN</name>
<dbReference type="Pfam" id="PF03652">
    <property type="entry name" value="RuvX"/>
    <property type="match status" value="1"/>
</dbReference>
<sequence length="156" mass="16549">MADHPVGPRLGIDWGKARIGVAASNRGTTLAYPVETVQAGPNALRRIAELVAEYEPGIVYVGLPLTLKGERSFSAQYVLERVAELGGVIGADNIRLVDERMSTSSASRNLGSAGRRIKQQRNVIDQAAAVEILQRALDLEISSGNPAGEALEGDEA</sequence>
<comment type="caution">
    <text evidence="7">The sequence shown here is derived from an EMBL/GenBank/DDBJ whole genome shotgun (WGS) entry which is preliminary data.</text>
</comment>
<keyword evidence="1 5" id="KW-0963">Cytoplasm</keyword>